<proteinExistence type="predicted"/>
<evidence type="ECO:0000313" key="4">
    <source>
        <dbReference type="Proteomes" id="UP001206925"/>
    </source>
</evidence>
<evidence type="ECO:0000313" key="3">
    <source>
        <dbReference type="EMBL" id="KAI7756947.1"/>
    </source>
</evidence>
<comment type="caution">
    <text evidence="3">The sequence shown here is derived from an EMBL/GenBank/DDBJ whole genome shotgun (WGS) entry which is preliminary data.</text>
</comment>
<dbReference type="InterPro" id="IPR039307">
    <property type="entry name" value="LORELEI-like"/>
</dbReference>
<keyword evidence="4" id="KW-1185">Reference proteome</keyword>
<dbReference type="EMBL" id="JAMZMK010000214">
    <property type="protein sequence ID" value="KAI7756947.1"/>
    <property type="molecule type" value="Genomic_DNA"/>
</dbReference>
<dbReference type="AlphaFoldDB" id="A0AAD5DC29"/>
<feature type="domain" description="GPI-anchored protein LLG1-like" evidence="2">
    <location>
        <begin position="45"/>
        <end position="121"/>
    </location>
</feature>
<feature type="chain" id="PRO_5042074431" description="GPI-anchored protein LLG1-like domain-containing protein" evidence="1">
    <location>
        <begin position="21"/>
        <end position="163"/>
    </location>
</feature>
<dbReference type="PANTHER" id="PTHR31533">
    <property type="entry name" value="GPI-ANCHORED PROTEIN LLG1-RELATED-RELATED"/>
    <property type="match status" value="1"/>
</dbReference>
<feature type="signal peptide" evidence="1">
    <location>
        <begin position="1"/>
        <end position="20"/>
    </location>
</feature>
<protein>
    <recommendedName>
        <fullName evidence="2">GPI-anchored protein LLG1-like domain-containing protein</fullName>
    </recommendedName>
</protein>
<evidence type="ECO:0000256" key="1">
    <source>
        <dbReference type="SAM" id="SignalP"/>
    </source>
</evidence>
<gene>
    <name evidence="3" type="ORF">M8C21_009991</name>
</gene>
<dbReference type="Proteomes" id="UP001206925">
    <property type="component" value="Unassembled WGS sequence"/>
</dbReference>
<organism evidence="3 4">
    <name type="scientific">Ambrosia artemisiifolia</name>
    <name type="common">Common ragweed</name>
    <dbReference type="NCBI Taxonomy" id="4212"/>
    <lineage>
        <taxon>Eukaryota</taxon>
        <taxon>Viridiplantae</taxon>
        <taxon>Streptophyta</taxon>
        <taxon>Embryophyta</taxon>
        <taxon>Tracheophyta</taxon>
        <taxon>Spermatophyta</taxon>
        <taxon>Magnoliopsida</taxon>
        <taxon>eudicotyledons</taxon>
        <taxon>Gunneridae</taxon>
        <taxon>Pentapetalae</taxon>
        <taxon>asterids</taxon>
        <taxon>campanulids</taxon>
        <taxon>Asterales</taxon>
        <taxon>Asteraceae</taxon>
        <taxon>Asteroideae</taxon>
        <taxon>Heliantheae alliance</taxon>
        <taxon>Heliantheae</taxon>
        <taxon>Ambrosia</taxon>
    </lineage>
</organism>
<dbReference type="PANTHER" id="PTHR31533:SF2">
    <property type="entry name" value="GPI-ANCHORED PROTEIN LLG1"/>
    <property type="match status" value="1"/>
</dbReference>
<reference evidence="3" key="1">
    <citation type="submission" date="2022-06" db="EMBL/GenBank/DDBJ databases">
        <title>Uncovering the hologenomic basis of an extraordinary plant invasion.</title>
        <authorList>
            <person name="Bieker V.C."/>
            <person name="Martin M.D."/>
            <person name="Gilbert T."/>
            <person name="Hodgins K."/>
            <person name="Battlay P."/>
            <person name="Petersen B."/>
            <person name="Wilson J."/>
        </authorList>
    </citation>
    <scope>NUCLEOTIDE SEQUENCE</scope>
    <source>
        <strain evidence="3">AA19_3_7</strain>
        <tissue evidence="3">Leaf</tissue>
    </source>
</reference>
<evidence type="ECO:0000259" key="2">
    <source>
        <dbReference type="Pfam" id="PF26578"/>
    </source>
</evidence>
<keyword evidence="1" id="KW-0732">Signal</keyword>
<dbReference type="InterPro" id="IPR058888">
    <property type="entry name" value="LLG1-like"/>
</dbReference>
<accession>A0AAD5DC29</accession>
<sequence length="163" mass="18011">MKKILISFLLLLPCCCISFSDDVFTSGASLGFGRNLLQSKKPCPVNFEIMNYTIITSRCIAPQYPRKPCCDAFKEFACPYTDSLNDLTNDCSEKMFSYINLYGNYTKGLFGNLCQDDKIGLICPASSPSGGNDVGADSNSSLNIQSLSLWTLTVGFLIMFIWI</sequence>
<dbReference type="Pfam" id="PF26578">
    <property type="entry name" value="LLG1"/>
    <property type="match status" value="1"/>
</dbReference>
<name>A0AAD5DC29_AMBAR</name>